<keyword evidence="2" id="KW-1185">Reference proteome</keyword>
<protein>
    <submittedName>
        <fullName evidence="1">Uncharacterized protein</fullName>
    </submittedName>
</protein>
<evidence type="ECO:0000313" key="2">
    <source>
        <dbReference type="Proteomes" id="UP000324104"/>
    </source>
</evidence>
<name>A0A5D5AQD6_9EURY</name>
<dbReference type="Proteomes" id="UP000324104">
    <property type="component" value="Unassembled WGS sequence"/>
</dbReference>
<dbReference type="RefSeq" id="WP_149079643.1">
    <property type="nucleotide sequence ID" value="NZ_VTAW01000001.1"/>
</dbReference>
<proteinExistence type="predicted"/>
<organism evidence="1 2">
    <name type="scientific">Natrialba swarupiae</name>
    <dbReference type="NCBI Taxonomy" id="2448032"/>
    <lineage>
        <taxon>Archaea</taxon>
        <taxon>Methanobacteriati</taxon>
        <taxon>Methanobacteriota</taxon>
        <taxon>Stenosarchaea group</taxon>
        <taxon>Halobacteria</taxon>
        <taxon>Halobacteriales</taxon>
        <taxon>Natrialbaceae</taxon>
        <taxon>Natrialba</taxon>
    </lineage>
</organism>
<comment type="caution">
    <text evidence="1">The sequence shown here is derived from an EMBL/GenBank/DDBJ whole genome shotgun (WGS) entry which is preliminary data.</text>
</comment>
<reference evidence="1 2" key="1">
    <citation type="submission" date="2019-08" db="EMBL/GenBank/DDBJ databases">
        <title>Archaea genome.</title>
        <authorList>
            <person name="Kajale S."/>
            <person name="Shouche Y."/>
            <person name="Deshpande N."/>
            <person name="Sharma A."/>
        </authorList>
    </citation>
    <scope>NUCLEOTIDE SEQUENCE [LARGE SCALE GENOMIC DNA]</scope>
    <source>
        <strain evidence="1 2">ESP3B_9</strain>
    </source>
</reference>
<sequence>MTTSLTRFGRSQIGVSWHRTMAASACRDGSDGSIVLPRSFTDGRAIIHIVAGDRLAASDYERRGGFFGETADVRLDAEERT</sequence>
<dbReference type="AlphaFoldDB" id="A0A5D5AQD6"/>
<accession>A0A5D5AQD6</accession>
<dbReference type="EMBL" id="VTAW01000001">
    <property type="protein sequence ID" value="TYT63836.1"/>
    <property type="molecule type" value="Genomic_DNA"/>
</dbReference>
<gene>
    <name evidence="1" type="ORF">FYC77_01040</name>
</gene>
<evidence type="ECO:0000313" key="1">
    <source>
        <dbReference type="EMBL" id="TYT63836.1"/>
    </source>
</evidence>